<dbReference type="RefSeq" id="WP_338347999.1">
    <property type="nucleotide sequence ID" value="NZ_CAUZLY010000007.1"/>
</dbReference>
<dbReference type="EMBL" id="CAUZLY010000007">
    <property type="protein sequence ID" value="CAK1243385.1"/>
    <property type="molecule type" value="Genomic_DNA"/>
</dbReference>
<evidence type="ECO:0000256" key="1">
    <source>
        <dbReference type="SAM" id="MobiDB-lite"/>
    </source>
</evidence>
<evidence type="ECO:0008006" key="4">
    <source>
        <dbReference type="Google" id="ProtNLM"/>
    </source>
</evidence>
<protein>
    <recommendedName>
        <fullName evidence="4">Phage nucleotide-binding protein</fullName>
    </recommendedName>
</protein>
<dbReference type="InterPro" id="IPR027417">
    <property type="entry name" value="P-loop_NTPase"/>
</dbReference>
<feature type="region of interest" description="Disordered" evidence="1">
    <location>
        <begin position="213"/>
        <end position="237"/>
    </location>
</feature>
<sequence>MIEFKPGKIIPSGNMYFIYGDGGTGKTSLSKLFKGNKVSFIFDGSYNALSDTTDTFVFAFDDSDAPNIQSQVDYYVDSAISSPNFDIIILDNVTALQNWVLDNIDGRSKDGRQNYQKLQSWFRNLGMKLRKSRKTVLVTAHQIDNGASGLDGKGRFEADMNQKTFNALSAPFDIVGRIYKQDGQRFIDFDPEQGNHGKNRIDERTLIKANELVEPAEKKEIPTEKPQKAPKKADKTFDEQVAEVANELGKRA</sequence>
<evidence type="ECO:0000313" key="3">
    <source>
        <dbReference type="Proteomes" id="UP001314200"/>
    </source>
</evidence>
<dbReference type="InterPro" id="IPR006505">
    <property type="entry name" value="Phage_nucleotide-bp"/>
</dbReference>
<reference evidence="2 3" key="1">
    <citation type="submission" date="2023-10" db="EMBL/GenBank/DDBJ databases">
        <authorList>
            <person name="Botero Cardona J."/>
        </authorList>
    </citation>
    <scope>NUCLEOTIDE SEQUENCE [LARGE SCALE GENOMIC DNA]</scope>
    <source>
        <strain evidence="2 3">R-82641</strain>
    </source>
</reference>
<proteinExistence type="predicted"/>
<dbReference type="Pfam" id="PF13479">
    <property type="entry name" value="AAA_24"/>
    <property type="match status" value="1"/>
</dbReference>
<evidence type="ECO:0000313" key="2">
    <source>
        <dbReference type="EMBL" id="CAK1243385.1"/>
    </source>
</evidence>
<dbReference type="Proteomes" id="UP001314200">
    <property type="component" value="Unassembled WGS sequence"/>
</dbReference>
<name>A0ABN9YXR1_9LACO</name>
<dbReference type="SUPFAM" id="SSF52540">
    <property type="entry name" value="P-loop containing nucleoside triphosphate hydrolases"/>
    <property type="match status" value="1"/>
</dbReference>
<accession>A0ABN9YXR1</accession>
<gene>
    <name evidence="2" type="ORF">R82641_BJNNKPBH_00870</name>
</gene>
<comment type="caution">
    <text evidence="2">The sequence shown here is derived from an EMBL/GenBank/DDBJ whole genome shotgun (WGS) entry which is preliminary data.</text>
</comment>
<keyword evidence="3" id="KW-1185">Reference proteome</keyword>
<organism evidence="2 3">
    <name type="scientific">Fructobacillus cardui</name>
    <dbReference type="NCBI Taxonomy" id="2893170"/>
    <lineage>
        <taxon>Bacteria</taxon>
        <taxon>Bacillati</taxon>
        <taxon>Bacillota</taxon>
        <taxon>Bacilli</taxon>
        <taxon>Lactobacillales</taxon>
        <taxon>Lactobacillaceae</taxon>
        <taxon>Fructobacillus</taxon>
    </lineage>
</organism>
<dbReference type="NCBIfam" id="TIGR01618">
    <property type="entry name" value="phage_P_loop"/>
    <property type="match status" value="1"/>
</dbReference>
<feature type="compositionally biased region" description="Basic and acidic residues" evidence="1">
    <location>
        <begin position="215"/>
        <end position="237"/>
    </location>
</feature>